<dbReference type="EMBL" id="MEKH01000003">
    <property type="protein sequence ID" value="ODO10304.1"/>
    <property type="molecule type" value="Genomic_DNA"/>
</dbReference>
<proteinExistence type="predicted"/>
<name>A0A1E3KB06_9TREE</name>
<accession>A0A1E3KB06</accession>
<organism evidence="1 2">
    <name type="scientific">Cryptococcus amylolentus CBS 6273</name>
    <dbReference type="NCBI Taxonomy" id="1296118"/>
    <lineage>
        <taxon>Eukaryota</taxon>
        <taxon>Fungi</taxon>
        <taxon>Dikarya</taxon>
        <taxon>Basidiomycota</taxon>
        <taxon>Agaricomycotina</taxon>
        <taxon>Tremellomycetes</taxon>
        <taxon>Tremellales</taxon>
        <taxon>Cryptococcaceae</taxon>
        <taxon>Cryptococcus</taxon>
    </lineage>
</organism>
<dbReference type="Proteomes" id="UP000095149">
    <property type="component" value="Unassembled WGS sequence"/>
</dbReference>
<gene>
    <name evidence="1" type="ORF">I350_02533</name>
</gene>
<evidence type="ECO:0000313" key="1">
    <source>
        <dbReference type="EMBL" id="ODO10304.1"/>
    </source>
</evidence>
<dbReference type="AlphaFoldDB" id="A0A1E3KB06"/>
<protein>
    <submittedName>
        <fullName evidence="1">Uncharacterized protein</fullName>
    </submittedName>
</protein>
<sequence>MRAIKDFWKSIDFKTMSIHRFVPINQDYFVFETAIWRSEVRIRGSGFSSSCVEGLQHSKRPLYYSRFYLAEGDSISRIEICKAYGYAKYTVSYFQGLVDAMEAKSKDGSYDKDMLGALAILDEYTPFLDELDRTLSVLYQWETQRFIPAYWLPLPPLPDLTFEPPLPAEQLPIYSTADGENDEPAMTPYFIYICRHLLRLQKQGIDRKWFDLWKELEPDEQLWIYKLEPPDHPVRPWDIALRPVPVTSASV</sequence>
<comment type="caution">
    <text evidence="1">The sequence shown here is derived from an EMBL/GenBank/DDBJ whole genome shotgun (WGS) entry which is preliminary data.</text>
</comment>
<dbReference type="OrthoDB" id="2570906at2759"/>
<evidence type="ECO:0000313" key="2">
    <source>
        <dbReference type="Proteomes" id="UP000095149"/>
    </source>
</evidence>
<reference evidence="1 2" key="1">
    <citation type="submission" date="2016-06" db="EMBL/GenBank/DDBJ databases">
        <title>Evolution of pathogenesis and genome organization in the Tremellales.</title>
        <authorList>
            <person name="Cuomo C."/>
            <person name="Litvintseva A."/>
            <person name="Heitman J."/>
            <person name="Chen Y."/>
            <person name="Sun S."/>
            <person name="Springer D."/>
            <person name="Dromer F."/>
            <person name="Young S."/>
            <person name="Zeng Q."/>
            <person name="Chapman S."/>
            <person name="Gujja S."/>
            <person name="Saif S."/>
            <person name="Birren B."/>
        </authorList>
    </citation>
    <scope>NUCLEOTIDE SEQUENCE [LARGE SCALE GENOMIC DNA]</scope>
    <source>
        <strain evidence="1 2">CBS 6273</strain>
    </source>
</reference>